<reference evidence="2 3" key="1">
    <citation type="journal article" date="2014" name="MBio">
        <title>The Ordospora colligata genome; evolution of extreme reduction in microsporidia and host-to-parasite horizontal gene transfer.</title>
        <authorList>
            <person name="Pombert J.-F."/>
            <person name="Haag K.L."/>
            <person name="Beidas S."/>
            <person name="Ebert D."/>
            <person name="Keeling P.J."/>
        </authorList>
    </citation>
    <scope>NUCLEOTIDE SEQUENCE [LARGE SCALE GENOMIC DNA]</scope>
    <source>
        <strain evidence="2 3">OC4</strain>
    </source>
</reference>
<gene>
    <name evidence="2" type="ORF">M896_030660</name>
</gene>
<dbReference type="InterPro" id="IPR027417">
    <property type="entry name" value="P-loop_NTPase"/>
</dbReference>
<keyword evidence="3" id="KW-1185">Reference proteome</keyword>
<name>A0A0B2UL99_9MICR</name>
<keyword evidence="1" id="KW-0472">Membrane</keyword>
<keyword evidence="1" id="KW-1133">Transmembrane helix</keyword>
<evidence type="ECO:0000256" key="1">
    <source>
        <dbReference type="SAM" id="Phobius"/>
    </source>
</evidence>
<dbReference type="VEuPathDB" id="MicrosporidiaDB:M896_030660"/>
<feature type="transmembrane region" description="Helical" evidence="1">
    <location>
        <begin position="133"/>
        <end position="149"/>
    </location>
</feature>
<dbReference type="Proteomes" id="UP000031056">
    <property type="component" value="Unassembled WGS sequence"/>
</dbReference>
<dbReference type="GeneID" id="26261350"/>
<evidence type="ECO:0000313" key="3">
    <source>
        <dbReference type="Proteomes" id="UP000031056"/>
    </source>
</evidence>
<comment type="caution">
    <text evidence="2">The sequence shown here is derived from an EMBL/GenBank/DDBJ whole genome shotgun (WGS) entry which is preliminary data.</text>
</comment>
<dbReference type="EMBL" id="JOKQ01000003">
    <property type="protein sequence ID" value="KHN70079.1"/>
    <property type="molecule type" value="Genomic_DNA"/>
</dbReference>
<dbReference type="RefSeq" id="XP_014564121.1">
    <property type="nucleotide sequence ID" value="XM_014708635.1"/>
</dbReference>
<dbReference type="OrthoDB" id="2189670at2759"/>
<proteinExistence type="predicted"/>
<evidence type="ECO:0000313" key="2">
    <source>
        <dbReference type="EMBL" id="KHN70079.1"/>
    </source>
</evidence>
<dbReference type="InParanoid" id="A0A0B2UL99"/>
<dbReference type="Gene3D" id="3.40.50.300">
    <property type="entry name" value="P-loop containing nucleotide triphosphate hydrolases"/>
    <property type="match status" value="1"/>
</dbReference>
<sequence length="296" mass="33688">MDHGAYITTIQSNFHNIISQITVLIERNNQHLLICGADSKIISTVVELIDAYAISVGRDTIHVHSASHKDQNPQGKVFFIRIAQCITTSIQSLIYYYLSKSRTSECCLILISNSCTSLDAFEKRVKSRFNHKIFFIGFISLESYAYLYFNAIGKHISSTKDLTDHEKALVNRLYSIDPGITTLEKNIITHKYNIPEYSIETLYSLFDSVHIALITIATKKRIKYINCVSEFKAFTSGIKELKKIDPMEVICSFLDLINSGIIGIEGDLLIDVNCFKRYVINNRQVHLKTLLHKNIP</sequence>
<organism evidence="2 3">
    <name type="scientific">Ordospora colligata OC4</name>
    <dbReference type="NCBI Taxonomy" id="1354746"/>
    <lineage>
        <taxon>Eukaryota</taxon>
        <taxon>Fungi</taxon>
        <taxon>Fungi incertae sedis</taxon>
        <taxon>Microsporidia</taxon>
        <taxon>Ordosporidae</taxon>
        <taxon>Ordospora</taxon>
    </lineage>
</organism>
<protein>
    <submittedName>
        <fullName evidence="2">Uncharacterized protein</fullName>
    </submittedName>
</protein>
<dbReference type="AlphaFoldDB" id="A0A0B2UL99"/>
<keyword evidence="1" id="KW-0812">Transmembrane</keyword>
<accession>A0A0B2UL99</accession>
<dbReference type="STRING" id="1354746.A0A0B2UL99"/>
<dbReference type="HOGENOM" id="CLU_086720_0_0_1"/>